<organism evidence="1 2">
    <name type="scientific">Ambispora gerdemannii</name>
    <dbReference type="NCBI Taxonomy" id="144530"/>
    <lineage>
        <taxon>Eukaryota</taxon>
        <taxon>Fungi</taxon>
        <taxon>Fungi incertae sedis</taxon>
        <taxon>Mucoromycota</taxon>
        <taxon>Glomeromycotina</taxon>
        <taxon>Glomeromycetes</taxon>
        <taxon>Archaeosporales</taxon>
        <taxon>Ambisporaceae</taxon>
        <taxon>Ambispora</taxon>
    </lineage>
</organism>
<evidence type="ECO:0000313" key="1">
    <source>
        <dbReference type="EMBL" id="CAG8654793.1"/>
    </source>
</evidence>
<reference evidence="1" key="1">
    <citation type="submission" date="2021-06" db="EMBL/GenBank/DDBJ databases">
        <authorList>
            <person name="Kallberg Y."/>
            <person name="Tangrot J."/>
            <person name="Rosling A."/>
        </authorList>
    </citation>
    <scope>NUCLEOTIDE SEQUENCE</scope>
    <source>
        <strain evidence="1">MT106</strain>
    </source>
</reference>
<dbReference type="EMBL" id="CAJVPL010005118">
    <property type="protein sequence ID" value="CAG8654793.1"/>
    <property type="molecule type" value="Genomic_DNA"/>
</dbReference>
<protein>
    <submittedName>
        <fullName evidence="1">10166_t:CDS:1</fullName>
    </submittedName>
</protein>
<name>A0A9N9E089_9GLOM</name>
<gene>
    <name evidence="1" type="ORF">AGERDE_LOCUS11550</name>
</gene>
<dbReference type="AlphaFoldDB" id="A0A9N9E089"/>
<proteinExistence type="predicted"/>
<keyword evidence="2" id="KW-1185">Reference proteome</keyword>
<accession>A0A9N9E089</accession>
<sequence length="102" mass="12004">MAWNQIEKYHNVKNRIEELNNDGKYNKDVPLKSFILLDIRETTSIKKNYPHTVHNYSTLFMVDQDNISVIKLKSAPKKIMSDNLSNQSVSEKLEDLIQVFEY</sequence>
<evidence type="ECO:0000313" key="2">
    <source>
        <dbReference type="Proteomes" id="UP000789831"/>
    </source>
</evidence>
<dbReference type="Proteomes" id="UP000789831">
    <property type="component" value="Unassembled WGS sequence"/>
</dbReference>
<comment type="caution">
    <text evidence="1">The sequence shown here is derived from an EMBL/GenBank/DDBJ whole genome shotgun (WGS) entry which is preliminary data.</text>
</comment>